<reference evidence="2" key="1">
    <citation type="journal article" date="2014" name="PLoS ONE">
        <title>Transcriptome-Based Identification of ABC Transporters in the Western Tarnished Plant Bug Lygus hesperus.</title>
        <authorList>
            <person name="Hull J.J."/>
            <person name="Chaney K."/>
            <person name="Geib S.M."/>
            <person name="Fabrick J.A."/>
            <person name="Brent C.S."/>
            <person name="Walsh D."/>
            <person name="Lavine L.C."/>
        </authorList>
    </citation>
    <scope>NUCLEOTIDE SEQUENCE</scope>
</reference>
<reference evidence="2" key="2">
    <citation type="submission" date="2014-07" db="EMBL/GenBank/DDBJ databases">
        <authorList>
            <person name="Hull J."/>
        </authorList>
    </citation>
    <scope>NUCLEOTIDE SEQUENCE</scope>
</reference>
<proteinExistence type="predicted"/>
<accession>A0A0A9VTV7</accession>
<feature type="signal peptide" evidence="1">
    <location>
        <begin position="1"/>
        <end position="24"/>
    </location>
</feature>
<organism evidence="2">
    <name type="scientific">Lygus hesperus</name>
    <name type="common">Western plant bug</name>
    <dbReference type="NCBI Taxonomy" id="30085"/>
    <lineage>
        <taxon>Eukaryota</taxon>
        <taxon>Metazoa</taxon>
        <taxon>Ecdysozoa</taxon>
        <taxon>Arthropoda</taxon>
        <taxon>Hexapoda</taxon>
        <taxon>Insecta</taxon>
        <taxon>Pterygota</taxon>
        <taxon>Neoptera</taxon>
        <taxon>Paraneoptera</taxon>
        <taxon>Hemiptera</taxon>
        <taxon>Heteroptera</taxon>
        <taxon>Panheteroptera</taxon>
        <taxon>Cimicomorpha</taxon>
        <taxon>Miridae</taxon>
        <taxon>Mirini</taxon>
        <taxon>Lygus</taxon>
    </lineage>
</organism>
<protein>
    <submittedName>
        <fullName evidence="2">Mei4-dependent protein 6</fullName>
    </submittedName>
</protein>
<evidence type="ECO:0000313" key="2">
    <source>
        <dbReference type="EMBL" id="JAF99138.1"/>
    </source>
</evidence>
<evidence type="ECO:0000256" key="1">
    <source>
        <dbReference type="SAM" id="SignalP"/>
    </source>
</evidence>
<name>A0A0A9VTV7_LYGHE</name>
<feature type="chain" id="PRO_5002050160" evidence="1">
    <location>
        <begin position="25"/>
        <end position="148"/>
    </location>
</feature>
<dbReference type="AlphaFoldDB" id="A0A0A9VTV7"/>
<sequence length="148" mass="16717">MLNGVNVLEKSTMLLILLFGVGNTDLIHLLEQQETLVVQNSGAGQTLEMNTQHDCVSMRQYDISTGLGVTTDHQIAHSVHRKFQALQGGVNSAQIGRTYWREEVKKWEWAEEQDRGRSSKRTNKQNIIDGRHNNIIEFILGAKTVSDE</sequence>
<dbReference type="EMBL" id="GBHO01044465">
    <property type="protein sequence ID" value="JAF99138.1"/>
    <property type="molecule type" value="Transcribed_RNA"/>
</dbReference>
<gene>
    <name evidence="2" type="primary">mde6</name>
    <name evidence="2" type="ORF">CM83_19205</name>
</gene>
<keyword evidence="1" id="KW-0732">Signal</keyword>